<dbReference type="Proteomes" id="UP001177744">
    <property type="component" value="Unassembled WGS sequence"/>
</dbReference>
<evidence type="ECO:0000259" key="3">
    <source>
        <dbReference type="Pfam" id="PF12001"/>
    </source>
</evidence>
<organism evidence="4 5">
    <name type="scientific">Cnephaeus nilssonii</name>
    <name type="common">Northern bat</name>
    <name type="synonym">Eptesicus nilssonii</name>
    <dbReference type="NCBI Taxonomy" id="3371016"/>
    <lineage>
        <taxon>Eukaryota</taxon>
        <taxon>Metazoa</taxon>
        <taxon>Chordata</taxon>
        <taxon>Craniata</taxon>
        <taxon>Vertebrata</taxon>
        <taxon>Euteleostomi</taxon>
        <taxon>Mammalia</taxon>
        <taxon>Eutheria</taxon>
        <taxon>Laurasiatheria</taxon>
        <taxon>Chiroptera</taxon>
        <taxon>Yangochiroptera</taxon>
        <taxon>Vespertilionidae</taxon>
        <taxon>Cnephaeus</taxon>
    </lineage>
</organism>
<reference evidence="4" key="1">
    <citation type="submission" date="2023-06" db="EMBL/GenBank/DDBJ databases">
        <title>Reference genome for the Northern bat (Eptesicus nilssonii), a most northern bat species.</title>
        <authorList>
            <person name="Laine V.N."/>
            <person name="Pulliainen A.T."/>
            <person name="Lilley T.M."/>
        </authorList>
    </citation>
    <scope>NUCLEOTIDE SEQUENCE</scope>
    <source>
        <strain evidence="4">BLF_Eptnil</strain>
        <tissue evidence="4">Kidney</tissue>
    </source>
</reference>
<evidence type="ECO:0000313" key="4">
    <source>
        <dbReference type="EMBL" id="KAK1345544.1"/>
    </source>
</evidence>
<feature type="region of interest" description="Disordered" evidence="2">
    <location>
        <begin position="100"/>
        <end position="139"/>
    </location>
</feature>
<sequence length="168" mass="19817">MQNDELIAKLQPSSSKCIRLDKEKAPQQELSVEALLKRREELKDRVKKAKQEAINLRTHMETNMVESCEIEEYKKKSEERARRDVTDTIEKVNSLLKAQRASQEMSEQMINNHPSTMSHWERKNKEVESEISKAKTSQDDIKRELEKYVQLYQEELEGIKLLENKLTE</sequence>
<feature type="compositionally biased region" description="Basic and acidic residues" evidence="2">
    <location>
        <begin position="119"/>
        <end position="139"/>
    </location>
</feature>
<keyword evidence="5" id="KW-1185">Reference proteome</keyword>
<feature type="domain" description="DUF3496" evidence="3">
    <location>
        <begin position="118"/>
        <end position="167"/>
    </location>
</feature>
<feature type="compositionally biased region" description="Polar residues" evidence="2">
    <location>
        <begin position="100"/>
        <end position="118"/>
    </location>
</feature>
<dbReference type="EMBL" id="JAULJE010000002">
    <property type="protein sequence ID" value="KAK1345544.1"/>
    <property type="molecule type" value="Genomic_DNA"/>
</dbReference>
<comment type="caution">
    <text evidence="4">The sequence shown here is derived from an EMBL/GenBank/DDBJ whole genome shotgun (WGS) entry which is preliminary data.</text>
</comment>
<name>A0AA40I9G0_CNENI</name>
<dbReference type="AlphaFoldDB" id="A0AA40I9G0"/>
<protein>
    <recommendedName>
        <fullName evidence="3">DUF3496 domain-containing protein</fullName>
    </recommendedName>
</protein>
<keyword evidence="1" id="KW-0175">Coiled coil</keyword>
<gene>
    <name evidence="4" type="ORF">QTO34_008002</name>
</gene>
<feature type="coiled-coil region" evidence="1">
    <location>
        <begin position="32"/>
        <end position="59"/>
    </location>
</feature>
<evidence type="ECO:0000313" key="5">
    <source>
        <dbReference type="Proteomes" id="UP001177744"/>
    </source>
</evidence>
<proteinExistence type="predicted"/>
<evidence type="ECO:0000256" key="2">
    <source>
        <dbReference type="SAM" id="MobiDB-lite"/>
    </source>
</evidence>
<dbReference type="InterPro" id="IPR021885">
    <property type="entry name" value="DUF3496"/>
</dbReference>
<evidence type="ECO:0000256" key="1">
    <source>
        <dbReference type="SAM" id="Coils"/>
    </source>
</evidence>
<dbReference type="Pfam" id="PF12001">
    <property type="entry name" value="DUF3496"/>
    <property type="match status" value="1"/>
</dbReference>
<accession>A0AA40I9G0</accession>